<accession>A0A3B4GLC8</accession>
<keyword evidence="6" id="KW-0808">Transferase</keyword>
<dbReference type="PANTHER" id="PTHR48418:SF1">
    <property type="entry name" value="TRNA WYBUTOSINE-SYNTHESIZING PROTEIN 3"/>
    <property type="match status" value="1"/>
</dbReference>
<evidence type="ECO:0000259" key="13">
    <source>
        <dbReference type="Pfam" id="PF02676"/>
    </source>
</evidence>
<feature type="region of interest" description="Disordered" evidence="12">
    <location>
        <begin position="240"/>
        <end position="285"/>
    </location>
</feature>
<evidence type="ECO:0000256" key="4">
    <source>
        <dbReference type="ARBA" id="ARBA00016536"/>
    </source>
</evidence>
<evidence type="ECO:0000313" key="14">
    <source>
        <dbReference type="Ensembl" id="ENSPNYP00000023815.1"/>
    </source>
</evidence>
<dbReference type="FunFam" id="3.30.1960.10:FF:000001">
    <property type="entry name" value="tRNA wybutosine-synthesizing protein 3 homolog"/>
    <property type="match status" value="1"/>
</dbReference>
<keyword evidence="8" id="KW-0819">tRNA processing</keyword>
<evidence type="ECO:0000256" key="5">
    <source>
        <dbReference type="ARBA" id="ARBA00022603"/>
    </source>
</evidence>
<comment type="similarity">
    <text evidence="2">Belongs to the TYW3 family.</text>
</comment>
<comment type="catalytic activity">
    <reaction evidence="11">
        <text>4-demethyl-7-[(3S)-3-amino-3-carboxypropyl]wyosine(37) in tRNA(Phe) + S-adenosyl-L-methionine = 7-[(3S)-3-amino-3-carboxypropyl]wyosine(37) in tRNA(Phe) + S-adenosyl-L-homocysteine + H(+)</text>
        <dbReference type="Rhea" id="RHEA:36635"/>
        <dbReference type="Rhea" id="RHEA-COMP:10378"/>
        <dbReference type="Rhea" id="RHEA-COMP:10379"/>
        <dbReference type="ChEBI" id="CHEBI:15378"/>
        <dbReference type="ChEBI" id="CHEBI:57856"/>
        <dbReference type="ChEBI" id="CHEBI:59789"/>
        <dbReference type="ChEBI" id="CHEBI:73543"/>
        <dbReference type="ChEBI" id="CHEBI:73550"/>
        <dbReference type="EC" id="2.1.1.282"/>
    </reaction>
</comment>
<dbReference type="AlphaFoldDB" id="A0A3B4GLC8"/>
<protein>
    <recommendedName>
        <fullName evidence="4">tRNA wybutosine-synthesizing protein 3 homolog</fullName>
        <ecNumber evidence="3">2.1.1.282</ecNumber>
    </recommendedName>
    <alternativeName>
        <fullName evidence="10">tRNA(Phe) 7-((3-amino-3-carboxypropyl)-4-demethylwyosine(37)-N(4))-methyltransferase</fullName>
    </alternativeName>
</protein>
<feature type="compositionally biased region" description="Basic and acidic residues" evidence="12">
    <location>
        <begin position="241"/>
        <end position="251"/>
    </location>
</feature>
<feature type="compositionally biased region" description="Basic and acidic residues" evidence="12">
    <location>
        <begin position="274"/>
        <end position="285"/>
    </location>
</feature>
<keyword evidence="7" id="KW-0949">S-adenosyl-L-methionine</keyword>
<dbReference type="Gene3D" id="3.30.1960.10">
    <property type="entry name" value="tRNA wybutosine-synthesizing-like"/>
    <property type="match status" value="1"/>
</dbReference>
<name>A0A3B4GLC8_9CICH</name>
<proteinExistence type="inferred from homology"/>
<keyword evidence="5" id="KW-0489">Methyltransferase</keyword>
<dbReference type="Pfam" id="PF02676">
    <property type="entry name" value="TYW3"/>
    <property type="match status" value="1"/>
</dbReference>
<dbReference type="GO" id="GO:0032259">
    <property type="term" value="P:methylation"/>
    <property type="evidence" value="ECO:0007669"/>
    <property type="project" value="UniProtKB-KW"/>
</dbReference>
<comment type="function">
    <text evidence="9">Probable S-adenosyl-L-methionine-dependent methyltransferase that acts as a component of the wybutosine biosynthesis pathway. Wybutosine is a hyper modified guanosine with a tricyclic base found at the 3'-position adjacent to the anticodon of eukaryotic phenylalanine tRNA.</text>
</comment>
<dbReference type="PANTHER" id="PTHR48418">
    <property type="entry name" value="TRNA WYBUTOSINE-SYNTHESIZING PROTEIN 3"/>
    <property type="match status" value="1"/>
</dbReference>
<dbReference type="EC" id="2.1.1.282" evidence="3"/>
<dbReference type="UniPathway" id="UPA00375"/>
<dbReference type="GO" id="GO:0008168">
    <property type="term" value="F:methyltransferase activity"/>
    <property type="evidence" value="ECO:0007669"/>
    <property type="project" value="UniProtKB-KW"/>
</dbReference>
<evidence type="ECO:0000256" key="8">
    <source>
        <dbReference type="ARBA" id="ARBA00022694"/>
    </source>
</evidence>
<organism evidence="14">
    <name type="scientific">Pundamilia nyererei</name>
    <dbReference type="NCBI Taxonomy" id="303518"/>
    <lineage>
        <taxon>Eukaryota</taxon>
        <taxon>Metazoa</taxon>
        <taxon>Chordata</taxon>
        <taxon>Craniata</taxon>
        <taxon>Vertebrata</taxon>
        <taxon>Euteleostomi</taxon>
        <taxon>Actinopterygii</taxon>
        <taxon>Neopterygii</taxon>
        <taxon>Teleostei</taxon>
        <taxon>Neoteleostei</taxon>
        <taxon>Acanthomorphata</taxon>
        <taxon>Ovalentaria</taxon>
        <taxon>Cichlomorphae</taxon>
        <taxon>Cichliformes</taxon>
        <taxon>Cichlidae</taxon>
        <taxon>African cichlids</taxon>
        <taxon>Pseudocrenilabrinae</taxon>
        <taxon>Haplochromini</taxon>
        <taxon>Pundamilia</taxon>
    </lineage>
</organism>
<comment type="pathway">
    <text evidence="1">tRNA modification; wybutosine-tRNA(Phe) biosynthesis.</text>
</comment>
<evidence type="ECO:0000256" key="7">
    <source>
        <dbReference type="ARBA" id="ARBA00022691"/>
    </source>
</evidence>
<dbReference type="GO" id="GO:0008033">
    <property type="term" value="P:tRNA processing"/>
    <property type="evidence" value="ECO:0007669"/>
    <property type="project" value="UniProtKB-KW"/>
</dbReference>
<evidence type="ECO:0000256" key="1">
    <source>
        <dbReference type="ARBA" id="ARBA00004797"/>
    </source>
</evidence>
<evidence type="ECO:0000256" key="10">
    <source>
        <dbReference type="ARBA" id="ARBA00030554"/>
    </source>
</evidence>
<feature type="domain" description="tRNA wybutosine-synthesizing protein" evidence="13">
    <location>
        <begin position="7"/>
        <end position="188"/>
    </location>
</feature>
<dbReference type="STRING" id="303518.ENSPNYP00000023815"/>
<evidence type="ECO:0000256" key="11">
    <source>
        <dbReference type="ARBA" id="ARBA00049202"/>
    </source>
</evidence>
<dbReference type="SUPFAM" id="SSF111278">
    <property type="entry name" value="SSo0622-like"/>
    <property type="match status" value="1"/>
</dbReference>
<evidence type="ECO:0000256" key="6">
    <source>
        <dbReference type="ARBA" id="ARBA00022679"/>
    </source>
</evidence>
<evidence type="ECO:0000256" key="3">
    <source>
        <dbReference type="ARBA" id="ARBA00012750"/>
    </source>
</evidence>
<sequence>MEKSFAQWKKQCLNKADLSKKGAVDEAIEHVVSLLNSREEYFTTSSCSGRVILIDGVKSSAVQKQNCAWLFVSHHKCTSEDLVRLVLSALAGCSGDAVLKFEPFVLHVQCRRLEDAQLMHSVAIDSGFRNSGLTVGKKGKIITAVRSTHGLEVPLSHDGTLLLPQEYITYLTQVANQKMEENHRRISRSVCWLAVKSEAYWSLTGFPVKHVIFSLSAASRFYQNLHLALLTEKLQRVQIQDPHDAPETEKGTDEEEEKEERKKTSVYKRRRKREQHETDGCHGDGDCSVPGLEDCLDLFTGTNGSVSQTGFTGF</sequence>
<dbReference type="Ensembl" id="ENSPNYT00000024397.1">
    <property type="protein sequence ID" value="ENSPNYP00000023815.1"/>
    <property type="gene ID" value="ENSPNYG00000017982.1"/>
</dbReference>
<evidence type="ECO:0000256" key="12">
    <source>
        <dbReference type="SAM" id="MobiDB-lite"/>
    </source>
</evidence>
<dbReference type="InterPro" id="IPR036602">
    <property type="entry name" value="tRNA_yW-synthesising-like_sf"/>
</dbReference>
<evidence type="ECO:0000256" key="2">
    <source>
        <dbReference type="ARBA" id="ARBA00008569"/>
    </source>
</evidence>
<reference evidence="14" key="1">
    <citation type="submission" date="2023-09" db="UniProtKB">
        <authorList>
            <consortium name="Ensembl"/>
        </authorList>
    </citation>
    <scope>IDENTIFICATION</scope>
</reference>
<dbReference type="GeneTree" id="ENSGT00940000153304"/>
<evidence type="ECO:0000256" key="9">
    <source>
        <dbReference type="ARBA" id="ARBA00025378"/>
    </source>
</evidence>
<feature type="compositionally biased region" description="Basic residues" evidence="12">
    <location>
        <begin position="264"/>
        <end position="273"/>
    </location>
</feature>
<dbReference type="InterPro" id="IPR003827">
    <property type="entry name" value="tRNA_yW-synthesising"/>
</dbReference>